<keyword evidence="2" id="KW-1185">Reference proteome</keyword>
<dbReference type="Proteomes" id="UP000248689">
    <property type="component" value="Unassembled WGS sequence"/>
</dbReference>
<sequence>MSEFERVEAYLPDVVKEMVELIGIAKTEQVIKHFGGVEFYFSVGKTYYPRLVKVIGEESALKVRQYFNRERLYIPRCDTALRVLRNERFKAEFATLKKEQNLSSNLAMVELCPKYGFSERYAWKILQMNAGGLKPAQASLF</sequence>
<accession>A0A328C1S9</accession>
<dbReference type="OrthoDB" id="8896696at2"/>
<dbReference type="InterPro" id="IPR009057">
    <property type="entry name" value="Homeodomain-like_sf"/>
</dbReference>
<evidence type="ECO:0000313" key="2">
    <source>
        <dbReference type="Proteomes" id="UP000248689"/>
    </source>
</evidence>
<dbReference type="SUPFAM" id="SSF46689">
    <property type="entry name" value="Homeodomain-like"/>
    <property type="match status" value="1"/>
</dbReference>
<dbReference type="RefSeq" id="WP_111750146.1">
    <property type="nucleotide sequence ID" value="NZ_PTPX01000014.1"/>
</dbReference>
<organism evidence="1 2">
    <name type="scientific">Glaesserella australis</name>
    <dbReference type="NCBI Taxonomy" id="2094024"/>
    <lineage>
        <taxon>Bacteria</taxon>
        <taxon>Pseudomonadati</taxon>
        <taxon>Pseudomonadota</taxon>
        <taxon>Gammaproteobacteria</taxon>
        <taxon>Pasteurellales</taxon>
        <taxon>Pasteurellaceae</taxon>
        <taxon>Glaesserella</taxon>
    </lineage>
</organism>
<evidence type="ECO:0000313" key="1">
    <source>
        <dbReference type="EMBL" id="RAL18464.1"/>
    </source>
</evidence>
<comment type="caution">
    <text evidence="1">The sequence shown here is derived from an EMBL/GenBank/DDBJ whole genome shotgun (WGS) entry which is preliminary data.</text>
</comment>
<proteinExistence type="predicted"/>
<name>A0A328C1S9_9PAST</name>
<gene>
    <name evidence="1" type="ORF">C5N92_07050</name>
</gene>
<reference evidence="2" key="1">
    <citation type="submission" date="2018-02" db="EMBL/GenBank/DDBJ databases">
        <title>Glaesserella australis sp. nov., isolated from the lungs of pigs.</title>
        <authorList>
            <person name="Turni C."/>
            <person name="Christensen H."/>
        </authorList>
    </citation>
    <scope>NUCLEOTIDE SEQUENCE [LARGE SCALE GENOMIC DNA]</scope>
    <source>
        <strain evidence="2">HS4635</strain>
    </source>
</reference>
<protein>
    <submittedName>
        <fullName evidence="1">Mor transcription activator family protein</fullName>
    </submittedName>
</protein>
<dbReference type="EMBL" id="PTPX01000014">
    <property type="protein sequence ID" value="RAL18464.1"/>
    <property type="molecule type" value="Genomic_DNA"/>
</dbReference>
<dbReference type="AlphaFoldDB" id="A0A328C1S9"/>